<dbReference type="AlphaFoldDB" id="A0A915ZUG8"/>
<dbReference type="Proteomes" id="UP000684084">
    <property type="component" value="Unassembled WGS sequence"/>
</dbReference>
<dbReference type="OrthoDB" id="2376165at2759"/>
<organism evidence="2 3">
    <name type="scientific">Rhizophagus irregularis</name>
    <dbReference type="NCBI Taxonomy" id="588596"/>
    <lineage>
        <taxon>Eukaryota</taxon>
        <taxon>Fungi</taxon>
        <taxon>Fungi incertae sedis</taxon>
        <taxon>Mucoromycota</taxon>
        <taxon>Glomeromycotina</taxon>
        <taxon>Glomeromycetes</taxon>
        <taxon>Glomerales</taxon>
        <taxon>Glomeraceae</taxon>
        <taxon>Rhizophagus</taxon>
    </lineage>
</organism>
<keyword evidence="1" id="KW-0472">Membrane</keyword>
<dbReference type="EMBL" id="CAGKOT010000063">
    <property type="protein sequence ID" value="CAB5388935.1"/>
    <property type="molecule type" value="Genomic_DNA"/>
</dbReference>
<proteinExistence type="predicted"/>
<gene>
    <name evidence="2" type="ORF">CHRIB12_LOCUS20825</name>
</gene>
<reference evidence="2" key="1">
    <citation type="submission" date="2020-05" db="EMBL/GenBank/DDBJ databases">
        <authorList>
            <person name="Rincon C."/>
            <person name="Sanders R I."/>
            <person name="Robbins C."/>
            <person name="Chaturvedi A."/>
        </authorList>
    </citation>
    <scope>NUCLEOTIDE SEQUENCE</scope>
    <source>
        <strain evidence="2">CHB12</strain>
    </source>
</reference>
<comment type="caution">
    <text evidence="2">The sequence shown here is derived from an EMBL/GenBank/DDBJ whole genome shotgun (WGS) entry which is preliminary data.</text>
</comment>
<sequence>MTVSEKIYIYEYVTAQLIYNTYQEGSSKIFHQDYIDNEVTSKAEEEKLKVESPIDTIVIVNENEIEPLTNPQANVEQENVNNAKVENRKNLDGDETEPLLPKSNSKQVGYIEEIIFLLFTIPSWAGDVVSFLLALILVSFPGEYKDRTMEFLKDFFEADRWWKKLVLILTFVSGIIKLLIDDDIIKIEA</sequence>
<protein>
    <submittedName>
        <fullName evidence="2">Uncharacterized protein</fullName>
    </submittedName>
</protein>
<feature type="transmembrane region" description="Helical" evidence="1">
    <location>
        <begin position="114"/>
        <end position="141"/>
    </location>
</feature>
<dbReference type="VEuPathDB" id="FungiDB:RhiirFUN_010030"/>
<accession>A0A915ZUG8</accession>
<keyword evidence="1" id="KW-0812">Transmembrane</keyword>
<evidence type="ECO:0000313" key="3">
    <source>
        <dbReference type="Proteomes" id="UP000684084"/>
    </source>
</evidence>
<evidence type="ECO:0000313" key="2">
    <source>
        <dbReference type="EMBL" id="CAB5388935.1"/>
    </source>
</evidence>
<evidence type="ECO:0000256" key="1">
    <source>
        <dbReference type="SAM" id="Phobius"/>
    </source>
</evidence>
<name>A0A915ZUG8_9GLOM</name>
<keyword evidence="1" id="KW-1133">Transmembrane helix</keyword>
<feature type="transmembrane region" description="Helical" evidence="1">
    <location>
        <begin position="161"/>
        <end position="180"/>
    </location>
</feature>